<dbReference type="PANTHER" id="PTHR43272:SF11">
    <property type="entry name" value="AMP-DEPENDENT SYNTHETASE_LIGASE DOMAIN-CONTAINING PROTEIN"/>
    <property type="match status" value="1"/>
</dbReference>
<dbReference type="VEuPathDB" id="FungiDB:PV08_09299"/>
<keyword evidence="1" id="KW-0472">Membrane</keyword>
<name>A0A0D2B031_9EURO</name>
<dbReference type="GeneID" id="27336382"/>
<evidence type="ECO:0000256" key="1">
    <source>
        <dbReference type="SAM" id="Phobius"/>
    </source>
</evidence>
<dbReference type="PANTHER" id="PTHR43272">
    <property type="entry name" value="LONG-CHAIN-FATTY-ACID--COA LIGASE"/>
    <property type="match status" value="1"/>
</dbReference>
<accession>A0A0D2B031</accession>
<keyword evidence="1" id="KW-1133">Transmembrane helix</keyword>
<dbReference type="OrthoDB" id="4138492at2759"/>
<dbReference type="Proteomes" id="UP000053328">
    <property type="component" value="Unassembled WGS sequence"/>
</dbReference>
<dbReference type="AlphaFoldDB" id="A0A0D2B031"/>
<dbReference type="SUPFAM" id="SSF56801">
    <property type="entry name" value="Acetyl-CoA synthetase-like"/>
    <property type="match status" value="1"/>
</dbReference>
<gene>
    <name evidence="3" type="ORF">PV08_09299</name>
</gene>
<dbReference type="HOGENOM" id="CLU_022749_0_0_1"/>
<feature type="transmembrane region" description="Helical" evidence="1">
    <location>
        <begin position="21"/>
        <end position="41"/>
    </location>
</feature>
<dbReference type="Pfam" id="PF00501">
    <property type="entry name" value="AMP-binding"/>
    <property type="match status" value="1"/>
</dbReference>
<dbReference type="GO" id="GO:0016020">
    <property type="term" value="C:membrane"/>
    <property type="evidence" value="ECO:0007669"/>
    <property type="project" value="TreeGrafter"/>
</dbReference>
<proteinExistence type="predicted"/>
<protein>
    <recommendedName>
        <fullName evidence="2">AMP-dependent synthetase/ligase domain-containing protein</fullName>
    </recommendedName>
</protein>
<dbReference type="GO" id="GO:0005783">
    <property type="term" value="C:endoplasmic reticulum"/>
    <property type="evidence" value="ECO:0007669"/>
    <property type="project" value="TreeGrafter"/>
</dbReference>
<sequence length="549" mass="58446">MSTTGTAERLDAAIAEFFSTWDGYTTLLVVVVAALLIYPLLTSREPDTHPFLLARQSQIAPIRHPGESAVYRAIDIPHGYPLRAGLGVKDPGAPRWSSGRPGDLRDVWRTAARGVAQEDGTPTGEKGKILTVLGREKVIQHQFDELTLGINVIGQYVKRNNGQNVAVCLSNSAEMLSAIFAGSFYGFSTILLPYGLPPDKLNSLLAKTSADHVIAEAGTLDLNSLHSANKALTNVIWVAKAGNEHMAWSDDTPSGFTVNSWHDLVEKNKRTATSEVLPLDKDSQVPPVSIFCPGANGTYDLVKYTSENLISGTAALQATLVRAYKLTPSDTLLPTTSLTDSYTLCWTFAALYSNASVALNSVAGESVDLLNATAISQPTVVIAGPTTIQKYLSSPGTNLPSGLSKWVSTRSLQAGTMPSDPSGPLTLSKLRVLLIPQSASSPPKTRLTSSALHTLRTHLHARVGYALTAPFVAGAIAQTNILDYRDKGKQVCVGAPLSSVEFSLAGDEDVMGSHTPKGMLNIRGPAVVGGKISLDIMGQIDDDHTLLLL</sequence>
<keyword evidence="1" id="KW-0812">Transmembrane</keyword>
<dbReference type="GO" id="GO:0004467">
    <property type="term" value="F:long-chain fatty acid-CoA ligase activity"/>
    <property type="evidence" value="ECO:0007669"/>
    <property type="project" value="TreeGrafter"/>
</dbReference>
<evidence type="ECO:0000313" key="4">
    <source>
        <dbReference type="Proteomes" id="UP000053328"/>
    </source>
</evidence>
<feature type="domain" description="AMP-dependent synthetase/ligase" evidence="2">
    <location>
        <begin position="160"/>
        <end position="530"/>
    </location>
</feature>
<dbReference type="STRING" id="91928.A0A0D2B031"/>
<dbReference type="Gene3D" id="3.40.50.12780">
    <property type="entry name" value="N-terminal domain of ligase-like"/>
    <property type="match status" value="1"/>
</dbReference>
<reference evidence="3 4" key="1">
    <citation type="submission" date="2015-01" db="EMBL/GenBank/DDBJ databases">
        <title>The Genome Sequence of Exophiala spinifera CBS89968.</title>
        <authorList>
            <consortium name="The Broad Institute Genomics Platform"/>
            <person name="Cuomo C."/>
            <person name="de Hoog S."/>
            <person name="Gorbushina A."/>
            <person name="Stielow B."/>
            <person name="Teixiera M."/>
            <person name="Abouelleil A."/>
            <person name="Chapman S.B."/>
            <person name="Priest M."/>
            <person name="Young S.K."/>
            <person name="Wortman J."/>
            <person name="Nusbaum C."/>
            <person name="Birren B."/>
        </authorList>
    </citation>
    <scope>NUCLEOTIDE SEQUENCE [LARGE SCALE GENOMIC DNA]</scope>
    <source>
        <strain evidence="3 4">CBS 89968</strain>
    </source>
</reference>
<evidence type="ECO:0000259" key="2">
    <source>
        <dbReference type="Pfam" id="PF00501"/>
    </source>
</evidence>
<dbReference type="EMBL" id="KN847498">
    <property type="protein sequence ID" value="KIW12025.1"/>
    <property type="molecule type" value="Genomic_DNA"/>
</dbReference>
<dbReference type="RefSeq" id="XP_016232241.1">
    <property type="nucleotide sequence ID" value="XM_016383618.1"/>
</dbReference>
<keyword evidence="4" id="KW-1185">Reference proteome</keyword>
<evidence type="ECO:0000313" key="3">
    <source>
        <dbReference type="EMBL" id="KIW12025.1"/>
    </source>
</evidence>
<dbReference type="InterPro" id="IPR000873">
    <property type="entry name" value="AMP-dep_synth/lig_dom"/>
</dbReference>
<dbReference type="InterPro" id="IPR042099">
    <property type="entry name" value="ANL_N_sf"/>
</dbReference>
<organism evidence="3 4">
    <name type="scientific">Exophiala spinifera</name>
    <dbReference type="NCBI Taxonomy" id="91928"/>
    <lineage>
        <taxon>Eukaryota</taxon>
        <taxon>Fungi</taxon>
        <taxon>Dikarya</taxon>
        <taxon>Ascomycota</taxon>
        <taxon>Pezizomycotina</taxon>
        <taxon>Eurotiomycetes</taxon>
        <taxon>Chaetothyriomycetidae</taxon>
        <taxon>Chaetothyriales</taxon>
        <taxon>Herpotrichiellaceae</taxon>
        <taxon>Exophiala</taxon>
    </lineage>
</organism>